<dbReference type="OrthoDB" id="9808140at2"/>
<dbReference type="EC" id="2.1.1.163" evidence="4"/>
<organism evidence="5 6">
    <name type="scientific">Desulforamulus aeronauticus DSM 10349</name>
    <dbReference type="NCBI Taxonomy" id="1121421"/>
    <lineage>
        <taxon>Bacteria</taxon>
        <taxon>Bacillati</taxon>
        <taxon>Bacillota</taxon>
        <taxon>Clostridia</taxon>
        <taxon>Eubacteriales</taxon>
        <taxon>Peptococcaceae</taxon>
        <taxon>Desulforamulus</taxon>
    </lineage>
</organism>
<evidence type="ECO:0000313" key="5">
    <source>
        <dbReference type="EMBL" id="SHK12696.1"/>
    </source>
</evidence>
<dbReference type="NCBIfam" id="NF001243">
    <property type="entry name" value="PRK00216.1-4"/>
    <property type="match status" value="1"/>
</dbReference>
<reference evidence="6" key="1">
    <citation type="submission" date="2016-11" db="EMBL/GenBank/DDBJ databases">
        <authorList>
            <person name="Varghese N."/>
            <person name="Submissions S."/>
        </authorList>
    </citation>
    <scope>NUCLEOTIDE SEQUENCE [LARGE SCALE GENOMIC DNA]</scope>
    <source>
        <strain evidence="6">DSM 10349</strain>
    </source>
</reference>
<name>A0A1M6PXV5_9FIRM</name>
<dbReference type="CDD" id="cd02440">
    <property type="entry name" value="AdoMet_MTases"/>
    <property type="match status" value="1"/>
</dbReference>
<sequence length="238" mass="26351">MQQYEGKNKEQFVHGVFSTIAHRYDLMNTILSFNRDKHWRRFTVKKTGLTPGGTALDVACGTGMLSIELARAIGNSGRVVGLDFCENMLEIAKGNIEKTPYQKTIELVQGNALALPFPDNTFDCATIGLALRNVPDVEKCISEMRRVVKPGGRVVSLELAKPSAPVFKQLYYLYFEQLVPLLGKMGVGKDGPYQWLPNSLKVFPHQSVIRDIFTKVGLQGAVYYELTGGIVAVHVGTK</sequence>
<accession>A0A1M6PXV5</accession>
<dbReference type="NCBIfam" id="TIGR01934">
    <property type="entry name" value="MenG_MenH_UbiE"/>
    <property type="match status" value="1"/>
</dbReference>
<dbReference type="AlphaFoldDB" id="A0A1M6PXV5"/>
<dbReference type="GO" id="GO:0009234">
    <property type="term" value="P:menaquinone biosynthetic process"/>
    <property type="evidence" value="ECO:0007669"/>
    <property type="project" value="UniProtKB-UniRule"/>
</dbReference>
<keyword evidence="3 4" id="KW-0949">S-adenosyl-L-methionine</keyword>
<evidence type="ECO:0000256" key="2">
    <source>
        <dbReference type="ARBA" id="ARBA00022679"/>
    </source>
</evidence>
<dbReference type="InterPro" id="IPR029063">
    <property type="entry name" value="SAM-dependent_MTases_sf"/>
</dbReference>
<dbReference type="Proteomes" id="UP000183997">
    <property type="component" value="Unassembled WGS sequence"/>
</dbReference>
<dbReference type="PANTHER" id="PTHR43591">
    <property type="entry name" value="METHYLTRANSFERASE"/>
    <property type="match status" value="1"/>
</dbReference>
<keyword evidence="1 4" id="KW-0489">Methyltransferase</keyword>
<evidence type="ECO:0000313" key="6">
    <source>
        <dbReference type="Proteomes" id="UP000183997"/>
    </source>
</evidence>
<proteinExistence type="inferred from homology"/>
<comment type="similarity">
    <text evidence="4">Belongs to the class I-like SAM-binding methyltransferase superfamily. MenG/UbiE family.</text>
</comment>
<dbReference type="Gene3D" id="3.40.50.150">
    <property type="entry name" value="Vaccinia Virus protein VP39"/>
    <property type="match status" value="1"/>
</dbReference>
<dbReference type="NCBIfam" id="NF001244">
    <property type="entry name" value="PRK00216.1-5"/>
    <property type="match status" value="1"/>
</dbReference>
<keyword evidence="6" id="KW-1185">Reference proteome</keyword>
<keyword evidence="4" id="KW-0474">Menaquinone biosynthesis</keyword>
<feature type="binding site" evidence="4">
    <location>
        <position position="83"/>
    </location>
    <ligand>
        <name>S-adenosyl-L-methionine</name>
        <dbReference type="ChEBI" id="CHEBI:59789"/>
    </ligand>
</feature>
<dbReference type="GO" id="GO:0043770">
    <property type="term" value="F:demethylmenaquinone methyltransferase activity"/>
    <property type="evidence" value="ECO:0007669"/>
    <property type="project" value="UniProtKB-UniRule"/>
</dbReference>
<comment type="caution">
    <text evidence="4">Lacks conserved residue(s) required for the propagation of feature annotation.</text>
</comment>
<comment type="function">
    <text evidence="4">Methyltransferase required for the conversion of demethylmenaquinol (DMKH2) to menaquinol (MKH2).</text>
</comment>
<dbReference type="InterPro" id="IPR004033">
    <property type="entry name" value="UbiE/COQ5_MeTrFase"/>
</dbReference>
<comment type="pathway">
    <text evidence="4">Quinol/quinone metabolism; menaquinone biosynthesis; menaquinol from 1,4-dihydroxy-2-naphthoate: step 2/2.</text>
</comment>
<dbReference type="GO" id="GO:0032259">
    <property type="term" value="P:methylation"/>
    <property type="evidence" value="ECO:0007669"/>
    <property type="project" value="UniProtKB-KW"/>
</dbReference>
<dbReference type="STRING" id="1121421.SAMN02745123_00778"/>
<dbReference type="RefSeq" id="WP_072911088.1">
    <property type="nucleotide sequence ID" value="NZ_FRAR01000007.1"/>
</dbReference>
<dbReference type="HAMAP" id="MF_01813">
    <property type="entry name" value="MenG_UbiE_methyltr"/>
    <property type="match status" value="1"/>
</dbReference>
<evidence type="ECO:0000256" key="3">
    <source>
        <dbReference type="ARBA" id="ARBA00022691"/>
    </source>
</evidence>
<dbReference type="SUPFAM" id="SSF53335">
    <property type="entry name" value="S-adenosyl-L-methionine-dependent methyltransferases"/>
    <property type="match status" value="1"/>
</dbReference>
<evidence type="ECO:0000256" key="1">
    <source>
        <dbReference type="ARBA" id="ARBA00022603"/>
    </source>
</evidence>
<dbReference type="InterPro" id="IPR023576">
    <property type="entry name" value="UbiE/COQ5_MeTrFase_CS"/>
</dbReference>
<feature type="binding site" evidence="4">
    <location>
        <position position="62"/>
    </location>
    <ligand>
        <name>S-adenosyl-L-methionine</name>
        <dbReference type="ChEBI" id="CHEBI:59789"/>
    </ligand>
</feature>
<dbReference type="UniPathway" id="UPA00079">
    <property type="reaction ID" value="UER00169"/>
</dbReference>
<evidence type="ECO:0000256" key="4">
    <source>
        <dbReference type="HAMAP-Rule" id="MF_01813"/>
    </source>
</evidence>
<comment type="catalytic activity">
    <reaction evidence="4">
        <text>a 2-demethylmenaquinol + S-adenosyl-L-methionine = a menaquinol + S-adenosyl-L-homocysteine + H(+)</text>
        <dbReference type="Rhea" id="RHEA:42640"/>
        <dbReference type="Rhea" id="RHEA-COMP:9539"/>
        <dbReference type="Rhea" id="RHEA-COMP:9563"/>
        <dbReference type="ChEBI" id="CHEBI:15378"/>
        <dbReference type="ChEBI" id="CHEBI:18151"/>
        <dbReference type="ChEBI" id="CHEBI:55437"/>
        <dbReference type="ChEBI" id="CHEBI:57856"/>
        <dbReference type="ChEBI" id="CHEBI:59789"/>
        <dbReference type="EC" id="2.1.1.163"/>
    </reaction>
</comment>
<feature type="binding site" evidence="4">
    <location>
        <begin position="111"/>
        <end position="112"/>
    </location>
    <ligand>
        <name>S-adenosyl-L-methionine</name>
        <dbReference type="ChEBI" id="CHEBI:59789"/>
    </ligand>
</feature>
<keyword evidence="2 4" id="KW-0808">Transferase</keyword>
<gene>
    <name evidence="4" type="primary">menG</name>
    <name evidence="5" type="ORF">SAMN02745123_00778</name>
</gene>
<dbReference type="PROSITE" id="PS51608">
    <property type="entry name" value="SAM_MT_UBIE"/>
    <property type="match status" value="1"/>
</dbReference>
<dbReference type="EMBL" id="FRAR01000007">
    <property type="protein sequence ID" value="SHK12696.1"/>
    <property type="molecule type" value="Genomic_DNA"/>
</dbReference>
<dbReference type="Pfam" id="PF01209">
    <property type="entry name" value="Ubie_methyltran"/>
    <property type="match status" value="1"/>
</dbReference>
<protein>
    <recommendedName>
        <fullName evidence="4">Demethylmenaquinone methyltransferase</fullName>
        <ecNumber evidence="4">2.1.1.163</ecNumber>
    </recommendedName>
</protein>
<dbReference type="PANTHER" id="PTHR43591:SF24">
    <property type="entry name" value="2-METHOXY-6-POLYPRENYL-1,4-BENZOQUINOL METHYLASE, MITOCHONDRIAL"/>
    <property type="match status" value="1"/>
</dbReference>
<dbReference type="PROSITE" id="PS01183">
    <property type="entry name" value="UBIE_1"/>
    <property type="match status" value="1"/>
</dbReference>